<accession>A0A9D2T030</accession>
<keyword evidence="1" id="KW-1133">Transmembrane helix</keyword>
<evidence type="ECO:0000313" key="3">
    <source>
        <dbReference type="Proteomes" id="UP000823882"/>
    </source>
</evidence>
<feature type="transmembrane region" description="Helical" evidence="1">
    <location>
        <begin position="42"/>
        <end position="62"/>
    </location>
</feature>
<proteinExistence type="predicted"/>
<feature type="transmembrane region" description="Helical" evidence="1">
    <location>
        <begin position="68"/>
        <end position="93"/>
    </location>
</feature>
<dbReference type="Proteomes" id="UP000823882">
    <property type="component" value="Unassembled WGS sequence"/>
</dbReference>
<reference evidence="2" key="1">
    <citation type="journal article" date="2021" name="PeerJ">
        <title>Extensive microbial diversity within the chicken gut microbiome revealed by metagenomics and culture.</title>
        <authorList>
            <person name="Gilroy R."/>
            <person name="Ravi A."/>
            <person name="Getino M."/>
            <person name="Pursley I."/>
            <person name="Horton D.L."/>
            <person name="Alikhan N.F."/>
            <person name="Baker D."/>
            <person name="Gharbi K."/>
            <person name="Hall N."/>
            <person name="Watson M."/>
            <person name="Adriaenssens E.M."/>
            <person name="Foster-Nyarko E."/>
            <person name="Jarju S."/>
            <person name="Secka A."/>
            <person name="Antonio M."/>
            <person name="Oren A."/>
            <person name="Chaudhuri R.R."/>
            <person name="La Ragione R."/>
            <person name="Hildebrand F."/>
            <person name="Pallen M.J."/>
        </authorList>
    </citation>
    <scope>NUCLEOTIDE SEQUENCE</scope>
    <source>
        <strain evidence="2">CHK186-1790</strain>
    </source>
</reference>
<sequence length="114" mass="12623">MKIISIFTPVVLFLGLVVPTAALAVVEYFLARVESPWPGRILPILSGVYSLLMALMVLLNMSTAISSLGMVVLTALAVLVLLNIPTAIFLAVYRTTRRHFAEKRNMDHRDIQDL</sequence>
<dbReference type="AlphaFoldDB" id="A0A9D2T030"/>
<feature type="transmembrane region" description="Helical" evidence="1">
    <location>
        <begin position="6"/>
        <end position="30"/>
    </location>
</feature>
<organism evidence="2 3">
    <name type="scientific">Candidatus Intestinimonas pullistercoris</name>
    <dbReference type="NCBI Taxonomy" id="2838623"/>
    <lineage>
        <taxon>Bacteria</taxon>
        <taxon>Bacillati</taxon>
        <taxon>Bacillota</taxon>
        <taxon>Clostridia</taxon>
        <taxon>Eubacteriales</taxon>
        <taxon>Intestinimonas</taxon>
    </lineage>
</organism>
<name>A0A9D2T030_9FIRM</name>
<keyword evidence="1" id="KW-0472">Membrane</keyword>
<reference evidence="2" key="2">
    <citation type="submission" date="2021-04" db="EMBL/GenBank/DDBJ databases">
        <authorList>
            <person name="Gilroy R."/>
        </authorList>
    </citation>
    <scope>NUCLEOTIDE SEQUENCE</scope>
    <source>
        <strain evidence="2">CHK186-1790</strain>
    </source>
</reference>
<gene>
    <name evidence="2" type="ORF">H9701_01270</name>
</gene>
<keyword evidence="1" id="KW-0812">Transmembrane</keyword>
<comment type="caution">
    <text evidence="2">The sequence shown here is derived from an EMBL/GenBank/DDBJ whole genome shotgun (WGS) entry which is preliminary data.</text>
</comment>
<evidence type="ECO:0000313" key="2">
    <source>
        <dbReference type="EMBL" id="HJC40170.1"/>
    </source>
</evidence>
<dbReference type="EMBL" id="DWWJ01000023">
    <property type="protein sequence ID" value="HJC40170.1"/>
    <property type="molecule type" value="Genomic_DNA"/>
</dbReference>
<evidence type="ECO:0000256" key="1">
    <source>
        <dbReference type="SAM" id="Phobius"/>
    </source>
</evidence>
<protein>
    <submittedName>
        <fullName evidence="2">Uncharacterized protein</fullName>
    </submittedName>
</protein>